<evidence type="ECO:0008006" key="3">
    <source>
        <dbReference type="Google" id="ProtNLM"/>
    </source>
</evidence>
<dbReference type="Gene3D" id="3.40.50.300">
    <property type="entry name" value="P-loop containing nucleotide triphosphate hydrolases"/>
    <property type="match status" value="1"/>
</dbReference>
<keyword evidence="2" id="KW-1185">Reference proteome</keyword>
<evidence type="ECO:0000313" key="1">
    <source>
        <dbReference type="EMBL" id="GMS85892.1"/>
    </source>
</evidence>
<name>A0AAV5STW9_9BILA</name>
<protein>
    <recommendedName>
        <fullName evidence="3">Helicase C-terminal domain-containing protein</fullName>
    </recommendedName>
</protein>
<dbReference type="EMBL" id="BTSX01000002">
    <property type="protein sequence ID" value="GMS85892.1"/>
    <property type="molecule type" value="Genomic_DNA"/>
</dbReference>
<dbReference type="PANTHER" id="PTHR18934">
    <property type="entry name" value="ATP-DEPENDENT RNA HELICASE"/>
    <property type="match status" value="1"/>
</dbReference>
<dbReference type="InterPro" id="IPR027417">
    <property type="entry name" value="P-loop_NTPase"/>
</dbReference>
<comment type="caution">
    <text evidence="1">The sequence shown here is derived from an EMBL/GenBank/DDBJ whole genome shotgun (WGS) entry which is preliminary data.</text>
</comment>
<proteinExistence type="predicted"/>
<accession>A0AAV5STW9</accession>
<sequence length="108" mass="12277">SVCGRDRSDLIFLQSRYLHGDKIRMVFSTPLLSSGVTFHGISIVIDDGTVKLPGPYSRTGCNELELHWQDASMMQQKRGRVGRMASGTYYTLFSKQRYDEIMNTDHSI</sequence>
<organism evidence="1 2">
    <name type="scientific">Pristionchus entomophagus</name>
    <dbReference type="NCBI Taxonomy" id="358040"/>
    <lineage>
        <taxon>Eukaryota</taxon>
        <taxon>Metazoa</taxon>
        <taxon>Ecdysozoa</taxon>
        <taxon>Nematoda</taxon>
        <taxon>Chromadorea</taxon>
        <taxon>Rhabditida</taxon>
        <taxon>Rhabditina</taxon>
        <taxon>Diplogasteromorpha</taxon>
        <taxon>Diplogasteroidea</taxon>
        <taxon>Neodiplogasteridae</taxon>
        <taxon>Pristionchus</taxon>
    </lineage>
</organism>
<feature type="non-terminal residue" evidence="1">
    <location>
        <position position="1"/>
    </location>
</feature>
<evidence type="ECO:0000313" key="2">
    <source>
        <dbReference type="Proteomes" id="UP001432027"/>
    </source>
</evidence>
<dbReference type="SUPFAM" id="SSF52540">
    <property type="entry name" value="P-loop containing nucleoside triphosphate hydrolases"/>
    <property type="match status" value="1"/>
</dbReference>
<dbReference type="GO" id="GO:0003723">
    <property type="term" value="F:RNA binding"/>
    <property type="evidence" value="ECO:0007669"/>
    <property type="project" value="TreeGrafter"/>
</dbReference>
<dbReference type="Proteomes" id="UP001432027">
    <property type="component" value="Unassembled WGS sequence"/>
</dbReference>
<gene>
    <name evidence="1" type="ORF">PENTCL1PPCAC_8067</name>
</gene>
<dbReference type="PANTHER" id="PTHR18934:SF145">
    <property type="entry name" value="ATP-DEPENDENT RNA HELICASE DHX57-RELATED"/>
    <property type="match status" value="1"/>
</dbReference>
<dbReference type="GO" id="GO:0004386">
    <property type="term" value="F:helicase activity"/>
    <property type="evidence" value="ECO:0007669"/>
    <property type="project" value="TreeGrafter"/>
</dbReference>
<feature type="non-terminal residue" evidence="1">
    <location>
        <position position="108"/>
    </location>
</feature>
<dbReference type="AlphaFoldDB" id="A0AAV5STW9"/>
<reference evidence="1" key="1">
    <citation type="submission" date="2023-10" db="EMBL/GenBank/DDBJ databases">
        <title>Genome assembly of Pristionchus species.</title>
        <authorList>
            <person name="Yoshida K."/>
            <person name="Sommer R.J."/>
        </authorList>
    </citation>
    <scope>NUCLEOTIDE SEQUENCE</scope>
    <source>
        <strain evidence="1">RS0144</strain>
    </source>
</reference>